<dbReference type="PANTHER" id="PTHR36855:SF1">
    <property type="entry name" value="PEROXISOME MEMBRANE ANCHOR PROTEIN PEX14P N-TERMINAL DOMAIN-CONTAINING PROTEIN"/>
    <property type="match status" value="1"/>
</dbReference>
<evidence type="ECO:0000259" key="2">
    <source>
        <dbReference type="Pfam" id="PF17733"/>
    </source>
</evidence>
<feature type="domain" description="Peroxisomal membrane protein PEX14-like KPWE" evidence="2">
    <location>
        <begin position="107"/>
        <end position="151"/>
    </location>
</feature>
<evidence type="ECO:0000259" key="3">
    <source>
        <dbReference type="Pfam" id="PF25871"/>
    </source>
</evidence>
<dbReference type="AlphaFoldDB" id="A0A060WX56"/>
<reference evidence="4" key="1">
    <citation type="journal article" date="2014" name="Nat. Commun.">
        <title>The rainbow trout genome provides novel insights into evolution after whole-genome duplication in vertebrates.</title>
        <authorList>
            <person name="Berthelot C."/>
            <person name="Brunet F."/>
            <person name="Chalopin D."/>
            <person name="Juanchich A."/>
            <person name="Bernard M."/>
            <person name="Noel B."/>
            <person name="Bento P."/>
            <person name="Da Silva C."/>
            <person name="Labadie K."/>
            <person name="Alberti A."/>
            <person name="Aury J.M."/>
            <person name="Louis A."/>
            <person name="Dehais P."/>
            <person name="Bardou P."/>
            <person name="Montfort J."/>
            <person name="Klopp C."/>
            <person name="Cabau C."/>
            <person name="Gaspin C."/>
            <person name="Thorgaard G.H."/>
            <person name="Boussaha M."/>
            <person name="Quillet E."/>
            <person name="Guyomard R."/>
            <person name="Galiana D."/>
            <person name="Bobe J."/>
            <person name="Volff J.N."/>
            <person name="Genet C."/>
            <person name="Wincker P."/>
            <person name="Jaillon O."/>
            <person name="Roest Crollius H."/>
            <person name="Guiguen Y."/>
        </authorList>
    </citation>
    <scope>NUCLEOTIDE SEQUENCE [LARGE SCALE GENOMIC DNA]</scope>
</reference>
<dbReference type="InterPro" id="IPR040554">
    <property type="entry name" value="KPWE_PEX14_dom"/>
</dbReference>
<name>A0A060WX56_ONCMY</name>
<gene>
    <name evidence="4" type="ORF">GSONMT00057062001</name>
</gene>
<feature type="compositionally biased region" description="Basic and acidic residues" evidence="1">
    <location>
        <begin position="143"/>
        <end position="157"/>
    </location>
</feature>
<sequence length="157" mass="17627">MESAYTRFDSYDFEVDLNFQSGLKNLQASSEETVLGIKLLFYNRFVEPIDLDGYKQWRVSSTALSSTSSMGDNIEQLEKFDHLTIADSNSDICESTTGGTSAKTDAALSFEEVFRLVQAGEEVPGLSKLDIKPNNQTPTPSQMERRPKPWENSKTHM</sequence>
<accession>A0A060WX56</accession>
<dbReference type="EMBL" id="FR904656">
    <property type="protein sequence ID" value="CDQ69180.1"/>
    <property type="molecule type" value="Genomic_DNA"/>
</dbReference>
<protein>
    <submittedName>
        <fullName evidence="4">Uncharacterized protein</fullName>
    </submittedName>
</protein>
<proteinExistence type="predicted"/>
<feature type="region of interest" description="Disordered" evidence="1">
    <location>
        <begin position="125"/>
        <end position="157"/>
    </location>
</feature>
<dbReference type="STRING" id="8022.A0A060WX56"/>
<dbReference type="Pfam" id="PF25871">
    <property type="entry name" value="HTH_76"/>
    <property type="match status" value="1"/>
</dbReference>
<feature type="domain" description="PEX14-like helix-turn-helix" evidence="3">
    <location>
        <begin position="2"/>
        <end position="60"/>
    </location>
</feature>
<dbReference type="Pfam" id="PF17733">
    <property type="entry name" value="KPWE_dom"/>
    <property type="match status" value="1"/>
</dbReference>
<evidence type="ECO:0000313" key="5">
    <source>
        <dbReference type="Proteomes" id="UP000193380"/>
    </source>
</evidence>
<dbReference type="PaxDb" id="8022-A0A060WX56"/>
<dbReference type="Proteomes" id="UP000193380">
    <property type="component" value="Unassembled WGS sequence"/>
</dbReference>
<organism evidence="4 5">
    <name type="scientific">Oncorhynchus mykiss</name>
    <name type="common">Rainbow trout</name>
    <name type="synonym">Salmo gairdneri</name>
    <dbReference type="NCBI Taxonomy" id="8022"/>
    <lineage>
        <taxon>Eukaryota</taxon>
        <taxon>Metazoa</taxon>
        <taxon>Chordata</taxon>
        <taxon>Craniata</taxon>
        <taxon>Vertebrata</taxon>
        <taxon>Euteleostomi</taxon>
        <taxon>Actinopterygii</taxon>
        <taxon>Neopterygii</taxon>
        <taxon>Teleostei</taxon>
        <taxon>Protacanthopterygii</taxon>
        <taxon>Salmoniformes</taxon>
        <taxon>Salmonidae</taxon>
        <taxon>Salmoninae</taxon>
        <taxon>Oncorhynchus</taxon>
    </lineage>
</organism>
<dbReference type="InterPro" id="IPR058841">
    <property type="entry name" value="HTH_76"/>
</dbReference>
<evidence type="ECO:0000256" key="1">
    <source>
        <dbReference type="SAM" id="MobiDB-lite"/>
    </source>
</evidence>
<evidence type="ECO:0000313" key="4">
    <source>
        <dbReference type="EMBL" id="CDQ69180.1"/>
    </source>
</evidence>
<dbReference type="PANTHER" id="PTHR36855">
    <property type="entry name" value="CHROMOSOME 10, WHOLE GENOME SHOTGUN SEQUENCE"/>
    <property type="match status" value="1"/>
</dbReference>
<reference evidence="4" key="2">
    <citation type="submission" date="2014-03" db="EMBL/GenBank/DDBJ databases">
        <authorList>
            <person name="Genoscope - CEA"/>
        </authorList>
    </citation>
    <scope>NUCLEOTIDE SEQUENCE</scope>
</reference>
<feature type="compositionally biased region" description="Polar residues" evidence="1">
    <location>
        <begin position="133"/>
        <end position="142"/>
    </location>
</feature>